<keyword evidence="1" id="KW-0472">Membrane</keyword>
<gene>
    <name evidence="2" type="ORF">EKG83_28055</name>
</gene>
<dbReference type="OrthoDB" id="3590217at2"/>
<keyword evidence="3" id="KW-1185">Reference proteome</keyword>
<accession>A0A5Q0H4T3</accession>
<feature type="transmembrane region" description="Helical" evidence="1">
    <location>
        <begin position="120"/>
        <end position="137"/>
    </location>
</feature>
<dbReference type="AlphaFoldDB" id="A0A5Q0H4T3"/>
<protein>
    <submittedName>
        <fullName evidence="2">Uncharacterized protein</fullName>
    </submittedName>
</protein>
<dbReference type="KEGG" id="ssyi:EKG83_28055"/>
<reference evidence="3" key="1">
    <citation type="journal article" date="2021" name="Curr. Microbiol.">
        <title>Complete genome of nocamycin-producing strain Saccharothrix syringae NRRL B-16468 reveals the biosynthetic potential for secondary metabolites.</title>
        <authorList>
            <person name="Mo X."/>
            <person name="Yang S."/>
        </authorList>
    </citation>
    <scope>NUCLEOTIDE SEQUENCE [LARGE SCALE GENOMIC DNA]</scope>
    <source>
        <strain evidence="3">ATCC 51364 / DSM 43886 / JCM 6844 / KCTC 9398 / NBRC 14523 / NRRL B-16468 / INA 2240</strain>
    </source>
</reference>
<evidence type="ECO:0000313" key="3">
    <source>
        <dbReference type="Proteomes" id="UP000325787"/>
    </source>
</evidence>
<proteinExistence type="predicted"/>
<feature type="transmembrane region" description="Helical" evidence="1">
    <location>
        <begin position="144"/>
        <end position="164"/>
    </location>
</feature>
<feature type="transmembrane region" description="Helical" evidence="1">
    <location>
        <begin position="69"/>
        <end position="86"/>
    </location>
</feature>
<feature type="transmembrane region" description="Helical" evidence="1">
    <location>
        <begin position="12"/>
        <end position="33"/>
    </location>
</feature>
<dbReference type="Proteomes" id="UP000325787">
    <property type="component" value="Chromosome"/>
</dbReference>
<dbReference type="InterPro" id="IPR046206">
    <property type="entry name" value="DUF6239"/>
</dbReference>
<dbReference type="EMBL" id="CP034550">
    <property type="protein sequence ID" value="QFZ20742.1"/>
    <property type="molecule type" value="Genomic_DNA"/>
</dbReference>
<organism evidence="2 3">
    <name type="scientific">Saccharothrix syringae</name>
    <name type="common">Nocardiopsis syringae</name>
    <dbReference type="NCBI Taxonomy" id="103733"/>
    <lineage>
        <taxon>Bacteria</taxon>
        <taxon>Bacillati</taxon>
        <taxon>Actinomycetota</taxon>
        <taxon>Actinomycetes</taxon>
        <taxon>Pseudonocardiales</taxon>
        <taxon>Pseudonocardiaceae</taxon>
        <taxon>Saccharothrix</taxon>
    </lineage>
</organism>
<dbReference type="RefSeq" id="WP_033428885.1">
    <property type="nucleotide sequence ID" value="NZ_CP034550.1"/>
</dbReference>
<feature type="transmembrane region" description="Helical" evidence="1">
    <location>
        <begin position="93"/>
        <end position="114"/>
    </location>
</feature>
<name>A0A5Q0H4T3_SACSY</name>
<evidence type="ECO:0000256" key="1">
    <source>
        <dbReference type="SAM" id="Phobius"/>
    </source>
</evidence>
<sequence>MHDHAAVGLPLGFTLLRLLLLGSVTAVAAWALVRPFVPAAPGLPARRAVTGAAALGGIAVLLAARASWMPGPAAVALIALLVLPSVPRGRHPVLGRCVAAGAVLVTAAAGAWFAGPPSSVAYVALMAAFTGLAWLALCPPAADVRLAGAALGLVLLTGLGHVTIAGRLDAPAAGDPLLTRVALRGGPVDVLVVPHMPGWNLVHTGEADLRVGNAPTALVPARRLPAASGRWALVWLPRGRGDLWLDRAGERTTVVVDTGDGAWTGPDVRGPEGPDYASAVLAARLTGARGDVPWPELTDADAAALRAEVAAMGGPFAIASAPTGRAAQAERVVRDEAARLGVEILPAADETLVLAGEVGDGRPAPWLAPPDLSTPDGRRYARALADAFPGERPTASGLAAWTGTFANPQAAEPAPARRVVG</sequence>
<dbReference type="Pfam" id="PF19752">
    <property type="entry name" value="DUF6239"/>
    <property type="match status" value="1"/>
</dbReference>
<keyword evidence="1" id="KW-0812">Transmembrane</keyword>
<keyword evidence="1" id="KW-1133">Transmembrane helix</keyword>
<evidence type="ECO:0000313" key="2">
    <source>
        <dbReference type="EMBL" id="QFZ20742.1"/>
    </source>
</evidence>